<dbReference type="SUPFAM" id="SSF55729">
    <property type="entry name" value="Acyl-CoA N-acyltransferases (Nat)"/>
    <property type="match status" value="1"/>
</dbReference>
<dbReference type="EMBL" id="JAHQXF010000002">
    <property type="protein sequence ID" value="MBV0924712.1"/>
    <property type="molecule type" value="Genomic_DNA"/>
</dbReference>
<dbReference type="InterPro" id="IPR016181">
    <property type="entry name" value="Acyl_CoA_acyltransferase"/>
</dbReference>
<evidence type="ECO:0000313" key="5">
    <source>
        <dbReference type="Proteomes" id="UP000766550"/>
    </source>
</evidence>
<accession>A0A8J7Y613</accession>
<dbReference type="Pfam" id="PF00583">
    <property type="entry name" value="Acetyltransf_1"/>
    <property type="match status" value="1"/>
</dbReference>
<evidence type="ECO:0000259" key="3">
    <source>
        <dbReference type="PROSITE" id="PS51186"/>
    </source>
</evidence>
<gene>
    <name evidence="4" type="ORF">KTS45_10930</name>
</gene>
<feature type="domain" description="N-acetyltransferase" evidence="3">
    <location>
        <begin position="1"/>
        <end position="138"/>
    </location>
</feature>
<evidence type="ECO:0000256" key="2">
    <source>
        <dbReference type="ARBA" id="ARBA00023315"/>
    </source>
</evidence>
<organism evidence="4 5">
    <name type="scientific">Haloarcula limicola</name>
    <dbReference type="NCBI Taxonomy" id="1429915"/>
    <lineage>
        <taxon>Archaea</taxon>
        <taxon>Methanobacteriati</taxon>
        <taxon>Methanobacteriota</taxon>
        <taxon>Stenosarchaea group</taxon>
        <taxon>Halobacteria</taxon>
        <taxon>Halobacteriales</taxon>
        <taxon>Haloarculaceae</taxon>
        <taxon>Haloarcula</taxon>
    </lineage>
</organism>
<keyword evidence="5" id="KW-1185">Reference proteome</keyword>
<comment type="caution">
    <text evidence="4">The sequence shown here is derived from an EMBL/GenBank/DDBJ whole genome shotgun (WGS) entry which is preliminary data.</text>
</comment>
<dbReference type="CDD" id="cd04301">
    <property type="entry name" value="NAT_SF"/>
    <property type="match status" value="1"/>
</dbReference>
<dbReference type="OrthoDB" id="87545at2157"/>
<dbReference type="Gene3D" id="3.40.630.30">
    <property type="match status" value="1"/>
</dbReference>
<reference evidence="4 5" key="1">
    <citation type="submission" date="2021-06" db="EMBL/GenBank/DDBJ databases">
        <title>New haloarchaea isolates fom saline soil.</title>
        <authorList>
            <person name="Duran-Viseras A."/>
            <person name="Sanchez-Porro C.S."/>
            <person name="Ventosa A."/>
        </authorList>
    </citation>
    <scope>NUCLEOTIDE SEQUENCE [LARGE SCALE GENOMIC DNA]</scope>
    <source>
        <strain evidence="4 5">JCM 183640</strain>
    </source>
</reference>
<dbReference type="GO" id="GO:0016747">
    <property type="term" value="F:acyltransferase activity, transferring groups other than amino-acyl groups"/>
    <property type="evidence" value="ECO:0007669"/>
    <property type="project" value="InterPro"/>
</dbReference>
<evidence type="ECO:0000256" key="1">
    <source>
        <dbReference type="ARBA" id="ARBA00022679"/>
    </source>
</evidence>
<keyword evidence="2" id="KW-0012">Acyltransferase</keyword>
<protein>
    <submittedName>
        <fullName evidence="4">GNAT family N-acetyltransferase</fullName>
    </submittedName>
</protein>
<proteinExistence type="predicted"/>
<dbReference type="AlphaFoldDB" id="A0A8J7Y613"/>
<evidence type="ECO:0000313" key="4">
    <source>
        <dbReference type="EMBL" id="MBV0924712.1"/>
    </source>
</evidence>
<dbReference type="PROSITE" id="PS51186">
    <property type="entry name" value="GNAT"/>
    <property type="match status" value="1"/>
</dbReference>
<dbReference type="RefSeq" id="WP_162319263.1">
    <property type="nucleotide sequence ID" value="NZ_JAHQXF010000002.1"/>
</dbReference>
<sequence>MIREARSEDSDRLSAIQTAALDEPWPGLLDVAITGPPIVVVLDENGPIAYALVVPDSPVAYVAEFAVAPGMQGRGYGTRLMRALLVRLRNDGFETVRLTAREDDERARSFYDTFDFEMVERIDDHYEDGDGVLLSRDL</sequence>
<dbReference type="InterPro" id="IPR050832">
    <property type="entry name" value="Bact_Acetyltransf"/>
</dbReference>
<dbReference type="PANTHER" id="PTHR43877">
    <property type="entry name" value="AMINOALKYLPHOSPHONATE N-ACETYLTRANSFERASE-RELATED-RELATED"/>
    <property type="match status" value="1"/>
</dbReference>
<dbReference type="InterPro" id="IPR000182">
    <property type="entry name" value="GNAT_dom"/>
</dbReference>
<name>A0A8J7Y613_9EURY</name>
<dbReference type="Proteomes" id="UP000766550">
    <property type="component" value="Unassembled WGS sequence"/>
</dbReference>
<keyword evidence="1" id="KW-0808">Transferase</keyword>